<reference evidence="1" key="1">
    <citation type="journal article" date="2014" name="Int. J. Syst. Evol. Microbiol.">
        <title>Complete genome sequence of Corynebacterium casei LMG S-19264T (=DSM 44701T), isolated from a smear-ripened cheese.</title>
        <authorList>
            <consortium name="US DOE Joint Genome Institute (JGI-PGF)"/>
            <person name="Walter F."/>
            <person name="Albersmeier A."/>
            <person name="Kalinowski J."/>
            <person name="Ruckert C."/>
        </authorList>
    </citation>
    <scope>NUCLEOTIDE SEQUENCE</scope>
    <source>
        <strain evidence="1">KCTC 32422</strain>
    </source>
</reference>
<dbReference type="EMBL" id="BMZD01000006">
    <property type="protein sequence ID" value="GHA02848.1"/>
    <property type="molecule type" value="Genomic_DNA"/>
</dbReference>
<evidence type="ECO:0008006" key="3">
    <source>
        <dbReference type="Google" id="ProtNLM"/>
    </source>
</evidence>
<dbReference type="AlphaFoldDB" id="A0A918RLG0"/>
<organism evidence="1 2">
    <name type="scientific">Novosphingobium arvoryzae</name>
    <dbReference type="NCBI Taxonomy" id="1256514"/>
    <lineage>
        <taxon>Bacteria</taxon>
        <taxon>Pseudomonadati</taxon>
        <taxon>Pseudomonadota</taxon>
        <taxon>Alphaproteobacteria</taxon>
        <taxon>Sphingomonadales</taxon>
        <taxon>Sphingomonadaceae</taxon>
        <taxon>Novosphingobium</taxon>
    </lineage>
</organism>
<name>A0A918RLG0_9SPHN</name>
<dbReference type="Proteomes" id="UP000634139">
    <property type="component" value="Unassembled WGS sequence"/>
</dbReference>
<protein>
    <recommendedName>
        <fullName evidence="3">Methyltransferase</fullName>
    </recommendedName>
</protein>
<dbReference type="GO" id="GO:0016491">
    <property type="term" value="F:oxidoreductase activity"/>
    <property type="evidence" value="ECO:0007669"/>
    <property type="project" value="InterPro"/>
</dbReference>
<keyword evidence="2" id="KW-1185">Reference proteome</keyword>
<dbReference type="PANTHER" id="PTHR34598:SF3">
    <property type="entry name" value="OXIDOREDUCTASE AN1597"/>
    <property type="match status" value="1"/>
</dbReference>
<dbReference type="RefSeq" id="WP_189541995.1">
    <property type="nucleotide sequence ID" value="NZ_BMZD01000006.1"/>
</dbReference>
<comment type="caution">
    <text evidence="1">The sequence shown here is derived from an EMBL/GenBank/DDBJ whole genome shotgun (WGS) entry which is preliminary data.</text>
</comment>
<reference evidence="1" key="2">
    <citation type="submission" date="2020-09" db="EMBL/GenBank/DDBJ databases">
        <authorList>
            <person name="Sun Q."/>
            <person name="Kim S."/>
        </authorList>
    </citation>
    <scope>NUCLEOTIDE SEQUENCE</scope>
    <source>
        <strain evidence="1">KCTC 32422</strain>
    </source>
</reference>
<proteinExistence type="predicted"/>
<dbReference type="PANTHER" id="PTHR34598">
    <property type="entry name" value="BLL6449 PROTEIN"/>
    <property type="match status" value="1"/>
</dbReference>
<sequence length="266" mass="29427">MTDRTALIAYVRRGTPRPFYYANAHEKDRVPVDLQPMPVRDARAIGAQVDREGFQLVRHRSIVTDWTDRAALEAIHRAEVAALIKELTGADDVFVTSPGILRYSEKSGKAGSSDNSHPARFVHVDINDATAAQFAERGAGGRAFTRCAAYNLWRALSPPPQDVPLAFCDIRSVAADDLIVADAIFDPPDGAPEWSFESWVVGHNPAHQWYFFADMTADEAVLFKTNDSDPTRAHCVPHVAFDDPLAPADAPPRISIEMRATAYWWA</sequence>
<dbReference type="NCBIfam" id="NF041278">
    <property type="entry name" value="CmcJ_NvfI_EfuI"/>
    <property type="match status" value="1"/>
</dbReference>
<dbReference type="InterPro" id="IPR044053">
    <property type="entry name" value="AsaB-like"/>
</dbReference>
<gene>
    <name evidence="1" type="ORF">GCM10011617_24630</name>
</gene>
<accession>A0A918RLG0</accession>
<evidence type="ECO:0000313" key="2">
    <source>
        <dbReference type="Proteomes" id="UP000634139"/>
    </source>
</evidence>
<evidence type="ECO:0000313" key="1">
    <source>
        <dbReference type="EMBL" id="GHA02848.1"/>
    </source>
</evidence>